<feature type="region of interest" description="Disordered" evidence="6">
    <location>
        <begin position="90"/>
        <end position="123"/>
    </location>
</feature>
<evidence type="ECO:0000313" key="10">
    <source>
        <dbReference type="Proteomes" id="UP001152523"/>
    </source>
</evidence>
<dbReference type="Proteomes" id="UP001152523">
    <property type="component" value="Unassembled WGS sequence"/>
</dbReference>
<keyword evidence="4" id="KW-0735">Signal-anchor</keyword>
<accession>A0AAV0FH20</accession>
<feature type="compositionally biased region" description="Polar residues" evidence="6">
    <location>
        <begin position="95"/>
        <end position="104"/>
    </location>
</feature>
<dbReference type="PANTHER" id="PTHR11062">
    <property type="entry name" value="EXOSTOSIN HEPARAN SULFATE GLYCOSYLTRANSFERASE -RELATED"/>
    <property type="match status" value="1"/>
</dbReference>
<proteinExistence type="inferred from homology"/>
<sequence length="474" mass="53314">MADNRPPLSLSSSSYRSRSYGREAFLVPALLAFATSTLIAFHIAFTSQLHSIIIHPKQTRLRVKSPAGEFSEAGGRRSMNFSSSSAAVLPDYSPRVSTPASQRSPVDGSGRSLGAFPAASSSGARTRNVGQEVFHDQDLFFEEYEEMNGTLKIFVYPHNKDDPFANVLLPADGEPGGNYASESYFKQSLFRSHFITQDPNEAHLFFLPFSIAGLRNDRRVGVGGIKDYVRDYVSHISREYPFWNRSAGADHFYVCCHSVGRSAMEKAVDLKLNAVQVVCSSSYFLPGYIAHKDASVPQIWPRDGDPPRRPPGKRSTLAFYAGAMNSRVRRDLVGRWKDDEEISVHGSRLKTSYAEALLGSKYCIHAKGYEINTARIGDAIYYGCVPVILADFYDLPFADTLDWERFSVVVSTADIPWLKEILKGINYSDYVKLQSNVMKVQRHFRWNNFPVDFDAFHMVMYELWLRRGVLRLSS</sequence>
<dbReference type="GO" id="GO:0016757">
    <property type="term" value="F:glycosyltransferase activity"/>
    <property type="evidence" value="ECO:0007669"/>
    <property type="project" value="UniProtKB-KW"/>
</dbReference>
<keyword evidence="5" id="KW-0333">Golgi apparatus</keyword>
<evidence type="ECO:0000256" key="4">
    <source>
        <dbReference type="ARBA" id="ARBA00022968"/>
    </source>
</evidence>
<protein>
    <recommendedName>
        <fullName evidence="8">Exostosin GT47 domain-containing protein</fullName>
    </recommendedName>
</protein>
<keyword evidence="10" id="KW-1185">Reference proteome</keyword>
<feature type="domain" description="Exostosin GT47" evidence="8">
    <location>
        <begin position="149"/>
        <end position="423"/>
    </location>
</feature>
<keyword evidence="7" id="KW-0472">Membrane</keyword>
<comment type="caution">
    <text evidence="9">The sequence shown here is derived from an EMBL/GenBank/DDBJ whole genome shotgun (WGS) entry which is preliminary data.</text>
</comment>
<evidence type="ECO:0000256" key="6">
    <source>
        <dbReference type="SAM" id="MobiDB-lite"/>
    </source>
</evidence>
<comment type="subcellular location">
    <subcellularLocation>
        <location evidence="1">Golgi apparatus membrane</location>
        <topology evidence="1">Single-pass type II membrane protein</topology>
    </subcellularLocation>
</comment>
<feature type="transmembrane region" description="Helical" evidence="7">
    <location>
        <begin position="24"/>
        <end position="45"/>
    </location>
</feature>
<keyword evidence="7" id="KW-1133">Transmembrane helix</keyword>
<gene>
    <name evidence="9" type="ORF">CEPIT_LOCUS33982</name>
</gene>
<evidence type="ECO:0000259" key="8">
    <source>
        <dbReference type="Pfam" id="PF03016"/>
    </source>
</evidence>
<reference evidence="9" key="1">
    <citation type="submission" date="2022-07" db="EMBL/GenBank/DDBJ databases">
        <authorList>
            <person name="Macas J."/>
            <person name="Novak P."/>
            <person name="Neumann P."/>
        </authorList>
    </citation>
    <scope>NUCLEOTIDE SEQUENCE</scope>
</reference>
<dbReference type="PANTHER" id="PTHR11062:SF95">
    <property type="entry name" value="EXOSTOSIN GT47 DOMAIN-CONTAINING PROTEIN"/>
    <property type="match status" value="1"/>
</dbReference>
<dbReference type="InterPro" id="IPR004263">
    <property type="entry name" value="Exostosin"/>
</dbReference>
<dbReference type="AlphaFoldDB" id="A0AAV0FH20"/>
<dbReference type="EMBL" id="CAMAPF010000984">
    <property type="protein sequence ID" value="CAH9134751.1"/>
    <property type="molecule type" value="Genomic_DNA"/>
</dbReference>
<dbReference type="GO" id="GO:0000139">
    <property type="term" value="C:Golgi membrane"/>
    <property type="evidence" value="ECO:0007669"/>
    <property type="project" value="UniProtKB-SubCell"/>
</dbReference>
<comment type="similarity">
    <text evidence="2">Belongs to the glycosyltransferase 47 family.</text>
</comment>
<evidence type="ECO:0000256" key="7">
    <source>
        <dbReference type="SAM" id="Phobius"/>
    </source>
</evidence>
<evidence type="ECO:0000256" key="3">
    <source>
        <dbReference type="ARBA" id="ARBA00022676"/>
    </source>
</evidence>
<evidence type="ECO:0000256" key="1">
    <source>
        <dbReference type="ARBA" id="ARBA00004323"/>
    </source>
</evidence>
<evidence type="ECO:0000256" key="2">
    <source>
        <dbReference type="ARBA" id="ARBA00010271"/>
    </source>
</evidence>
<keyword evidence="3" id="KW-0328">Glycosyltransferase</keyword>
<keyword evidence="3" id="KW-0808">Transferase</keyword>
<dbReference type="Pfam" id="PF03016">
    <property type="entry name" value="Exostosin_GT47"/>
    <property type="match status" value="1"/>
</dbReference>
<name>A0AAV0FH20_9ASTE</name>
<dbReference type="InterPro" id="IPR040911">
    <property type="entry name" value="Exostosin_GT47"/>
</dbReference>
<organism evidence="9 10">
    <name type="scientific">Cuscuta epithymum</name>
    <dbReference type="NCBI Taxonomy" id="186058"/>
    <lineage>
        <taxon>Eukaryota</taxon>
        <taxon>Viridiplantae</taxon>
        <taxon>Streptophyta</taxon>
        <taxon>Embryophyta</taxon>
        <taxon>Tracheophyta</taxon>
        <taxon>Spermatophyta</taxon>
        <taxon>Magnoliopsida</taxon>
        <taxon>eudicotyledons</taxon>
        <taxon>Gunneridae</taxon>
        <taxon>Pentapetalae</taxon>
        <taxon>asterids</taxon>
        <taxon>lamiids</taxon>
        <taxon>Solanales</taxon>
        <taxon>Convolvulaceae</taxon>
        <taxon>Cuscuteae</taxon>
        <taxon>Cuscuta</taxon>
        <taxon>Cuscuta subgen. Cuscuta</taxon>
    </lineage>
</organism>
<evidence type="ECO:0000256" key="5">
    <source>
        <dbReference type="ARBA" id="ARBA00023034"/>
    </source>
</evidence>
<keyword evidence="7" id="KW-0812">Transmembrane</keyword>
<evidence type="ECO:0000313" key="9">
    <source>
        <dbReference type="EMBL" id="CAH9134751.1"/>
    </source>
</evidence>